<accession>A0A5M8P2T4</accession>
<dbReference type="InterPro" id="IPR055235">
    <property type="entry name" value="ASD1_cat"/>
</dbReference>
<dbReference type="InterPro" id="IPR013780">
    <property type="entry name" value="Glyco_hydro_b"/>
</dbReference>
<keyword evidence="8" id="KW-0732">Signal</keyword>
<feature type="domain" description="Alpha-L-arabinofuranosidase C-terminal" evidence="9">
    <location>
        <begin position="316"/>
        <end position="505"/>
    </location>
</feature>
<dbReference type="PANTHER" id="PTHR43576:SF2">
    <property type="entry name" value="INTRACELLULAR EXO-ALPHA-L-ARABINOFURANOSIDASE 2"/>
    <property type="match status" value="1"/>
</dbReference>
<dbReference type="InterPro" id="IPR017853">
    <property type="entry name" value="GH"/>
</dbReference>
<dbReference type="GO" id="GO:0046556">
    <property type="term" value="F:alpha-L-arabinofuranosidase activity"/>
    <property type="evidence" value="ECO:0007669"/>
    <property type="project" value="UniProtKB-EC"/>
</dbReference>
<comment type="subunit">
    <text evidence="3">Homohexamer; trimer of dimers.</text>
</comment>
<evidence type="ECO:0000313" key="10">
    <source>
        <dbReference type="EMBL" id="KAA6302785.1"/>
    </source>
</evidence>
<feature type="chain" id="PRO_5024322493" description="non-reducing end alpha-L-arabinofuranosidase" evidence="8">
    <location>
        <begin position="21"/>
        <end position="512"/>
    </location>
</feature>
<dbReference type="Proteomes" id="UP000324575">
    <property type="component" value="Unassembled WGS sequence"/>
</dbReference>
<dbReference type="EMBL" id="SNRX01000005">
    <property type="protein sequence ID" value="KAA6302785.1"/>
    <property type="molecule type" value="Genomic_DNA"/>
</dbReference>
<evidence type="ECO:0000256" key="8">
    <source>
        <dbReference type="SAM" id="SignalP"/>
    </source>
</evidence>
<keyword evidence="7 10" id="KW-0326">Glycosidase</keyword>
<dbReference type="PANTHER" id="PTHR43576">
    <property type="entry name" value="ALPHA-L-ARABINOFURANOSIDASE C-RELATED"/>
    <property type="match status" value="1"/>
</dbReference>
<dbReference type="SUPFAM" id="SSF51011">
    <property type="entry name" value="Glycosyl hydrolase domain"/>
    <property type="match status" value="1"/>
</dbReference>
<dbReference type="Pfam" id="PF22848">
    <property type="entry name" value="ASD1_dom"/>
    <property type="match status" value="1"/>
</dbReference>
<dbReference type="SUPFAM" id="SSF51445">
    <property type="entry name" value="(Trans)glycosidases"/>
    <property type="match status" value="1"/>
</dbReference>
<evidence type="ECO:0000256" key="7">
    <source>
        <dbReference type="ARBA" id="ARBA00023295"/>
    </source>
</evidence>
<evidence type="ECO:0000256" key="5">
    <source>
        <dbReference type="ARBA" id="ARBA00022801"/>
    </source>
</evidence>
<comment type="catalytic activity">
    <reaction evidence="1">
        <text>Hydrolysis of terminal non-reducing alpha-L-arabinofuranoside residues in alpha-L-arabinosides.</text>
        <dbReference type="EC" id="3.2.1.55"/>
    </reaction>
</comment>
<dbReference type="EC" id="3.2.1.55" evidence="4"/>
<reference evidence="10 11" key="1">
    <citation type="submission" date="2019-03" db="EMBL/GenBank/DDBJ databases">
        <title>Single cell metagenomics reveals metabolic interactions within the superorganism composed of flagellate Streblomastix strix and complex community of Bacteroidetes bacteria on its surface.</title>
        <authorList>
            <person name="Treitli S.C."/>
            <person name="Kolisko M."/>
            <person name="Husnik F."/>
            <person name="Keeling P."/>
            <person name="Hampl V."/>
        </authorList>
    </citation>
    <scope>NUCLEOTIDE SEQUENCE [LARGE SCALE GENOMIC DNA]</scope>
    <source>
        <strain evidence="10">St1</strain>
    </source>
</reference>
<protein>
    <recommendedName>
        <fullName evidence="4">non-reducing end alpha-L-arabinofuranosidase</fullName>
        <ecNumber evidence="4">3.2.1.55</ecNumber>
    </recommendedName>
</protein>
<evidence type="ECO:0000259" key="9">
    <source>
        <dbReference type="SMART" id="SM00813"/>
    </source>
</evidence>
<dbReference type="Pfam" id="PF06964">
    <property type="entry name" value="Alpha-L-AF_C"/>
    <property type="match status" value="1"/>
</dbReference>
<gene>
    <name evidence="10" type="ORF">EZS26_000955</name>
</gene>
<dbReference type="SMART" id="SM00813">
    <property type="entry name" value="Alpha-L-AF_C"/>
    <property type="match status" value="1"/>
</dbReference>
<dbReference type="InterPro" id="IPR010720">
    <property type="entry name" value="Alpha-L-AF_C"/>
</dbReference>
<evidence type="ECO:0000313" key="11">
    <source>
        <dbReference type="Proteomes" id="UP000324575"/>
    </source>
</evidence>
<keyword evidence="6" id="KW-0119">Carbohydrate metabolism</keyword>
<proteinExistence type="inferred from homology"/>
<name>A0A5M8P2T4_9BACT</name>
<dbReference type="GO" id="GO:0046373">
    <property type="term" value="P:L-arabinose metabolic process"/>
    <property type="evidence" value="ECO:0007669"/>
    <property type="project" value="InterPro"/>
</dbReference>
<comment type="caution">
    <text evidence="10">The sequence shown here is derived from an EMBL/GenBank/DDBJ whole genome shotgun (WGS) entry which is preliminary data.</text>
</comment>
<dbReference type="GO" id="GO:0000272">
    <property type="term" value="P:polysaccharide catabolic process"/>
    <property type="evidence" value="ECO:0007669"/>
    <property type="project" value="TreeGrafter"/>
</dbReference>
<evidence type="ECO:0000256" key="3">
    <source>
        <dbReference type="ARBA" id="ARBA00011165"/>
    </source>
</evidence>
<evidence type="ECO:0000256" key="2">
    <source>
        <dbReference type="ARBA" id="ARBA00007186"/>
    </source>
</evidence>
<evidence type="ECO:0000256" key="6">
    <source>
        <dbReference type="ARBA" id="ARBA00023277"/>
    </source>
</evidence>
<evidence type="ECO:0000256" key="4">
    <source>
        <dbReference type="ARBA" id="ARBA00012670"/>
    </source>
</evidence>
<keyword evidence="5 10" id="KW-0378">Hydrolase</keyword>
<sequence>MKKKLFLAIAILFVCFRASSQEKTTVIRVYTEQGKQVINKNIYGHFAEHLGACIYGGLWVGEGSSIPNINGYRKDAVEALKKLQIPVLRWPGGCFADEYHWRDGIGLRENRPKMVNNNWGGVVEDNSFGTHEFLNLCELLGCEPYISGNVGSGTVEELAKWVEYMTSAGDSPMANLRRENGREKPWKVKYLGIGNESWGCGGDMLPEYYSDLYRRYAVYCRNFDDNRLFKIASGASDYDYNWTEVLMKNIGRKMQGLSLHYYTIKDWNHKGSATDFSADDYYWTLGKSVEIEEIIKKHIAIMDKYDSRKNTALMVDEWGTWFDVEPGTNPGFLYQQNTMRDAFVAALSLNIFNKYSDRISMTNIAQVANVLQSMILTKDDKMILTPTYHVFEMYKVHQDATYLPLEILSDTKEIRGRNVPLVSASASQKDGITHITLANIDLDATQSITIDLPGLKLKSVTGRILTSAKIDDYNTFEKLDAIKPQVFKDAKISNGKLTVKLPEKAIVVLEIR</sequence>
<feature type="signal peptide" evidence="8">
    <location>
        <begin position="1"/>
        <end position="20"/>
    </location>
</feature>
<comment type="similarity">
    <text evidence="2">Belongs to the glycosyl hydrolase 51 family.</text>
</comment>
<dbReference type="Gene3D" id="3.20.20.80">
    <property type="entry name" value="Glycosidases"/>
    <property type="match status" value="1"/>
</dbReference>
<organism evidence="10 11">
    <name type="scientific">Candidatus Ordinivivax streblomastigis</name>
    <dbReference type="NCBI Taxonomy" id="2540710"/>
    <lineage>
        <taxon>Bacteria</taxon>
        <taxon>Pseudomonadati</taxon>
        <taxon>Bacteroidota</taxon>
        <taxon>Bacteroidia</taxon>
        <taxon>Bacteroidales</taxon>
        <taxon>Candidatus Ordinivivax</taxon>
    </lineage>
</organism>
<evidence type="ECO:0000256" key="1">
    <source>
        <dbReference type="ARBA" id="ARBA00001462"/>
    </source>
</evidence>
<dbReference type="AlphaFoldDB" id="A0A5M8P2T4"/>
<dbReference type="Gene3D" id="2.60.40.1180">
    <property type="entry name" value="Golgi alpha-mannosidase II"/>
    <property type="match status" value="1"/>
</dbReference>